<dbReference type="Gene3D" id="3.40.30.10">
    <property type="entry name" value="Glutaredoxin"/>
    <property type="match status" value="1"/>
</dbReference>
<comment type="caution">
    <text evidence="3">The sequence shown here is derived from an EMBL/GenBank/DDBJ whole genome shotgun (WGS) entry which is preliminary data.</text>
</comment>
<dbReference type="EMBL" id="JAOWKX010000010">
    <property type="protein sequence ID" value="MCV2886345.1"/>
    <property type="molecule type" value="Genomic_DNA"/>
</dbReference>
<gene>
    <name evidence="3" type="ORF">OE749_16745</name>
</gene>
<comment type="similarity">
    <text evidence="1">Belongs to the SCO1/2 family.</text>
</comment>
<dbReference type="InterPro" id="IPR003782">
    <property type="entry name" value="SCO1/SenC"/>
</dbReference>
<keyword evidence="2" id="KW-0472">Membrane</keyword>
<keyword evidence="2" id="KW-0812">Transmembrane</keyword>
<accession>A0ABT3ACG1</accession>
<reference evidence="3 4" key="1">
    <citation type="submission" date="2022-10" db="EMBL/GenBank/DDBJ databases">
        <title>Aestuariibacter sp. AA17 isolated from Montipora capitata coral fragment.</title>
        <authorList>
            <person name="Emsley S.A."/>
            <person name="Pfannmuller K.M."/>
            <person name="Loughran R.M."/>
            <person name="Shlafstein M."/>
            <person name="Papke E."/>
            <person name="Saw J.H."/>
            <person name="Ushijima B."/>
            <person name="Videau P."/>
        </authorList>
    </citation>
    <scope>NUCLEOTIDE SEQUENCE [LARGE SCALE GENOMIC DNA]</scope>
    <source>
        <strain evidence="3 4">AA17</strain>
    </source>
</reference>
<dbReference type="Pfam" id="PF02630">
    <property type="entry name" value="SCO1-SenC"/>
    <property type="match status" value="1"/>
</dbReference>
<dbReference type="RefSeq" id="WP_263713633.1">
    <property type="nucleotide sequence ID" value="NZ_JAOWKX010000010.1"/>
</dbReference>
<name>A0ABT3ACG1_9ALTE</name>
<evidence type="ECO:0000256" key="1">
    <source>
        <dbReference type="ARBA" id="ARBA00010996"/>
    </source>
</evidence>
<keyword evidence="4" id="KW-1185">Reference proteome</keyword>
<dbReference type="SUPFAM" id="SSF52833">
    <property type="entry name" value="Thioredoxin-like"/>
    <property type="match status" value="1"/>
</dbReference>
<evidence type="ECO:0000313" key="3">
    <source>
        <dbReference type="EMBL" id="MCV2886345.1"/>
    </source>
</evidence>
<proteinExistence type="inferred from homology"/>
<sequence length="179" mass="20563">MSDVFYTAAKFLWSMLLLGSLMAIMFSLPLWGISTDREVSSDIFPPSENEYALVFFGFSGCSDVCPVTLSIWSQLAQAESDTVQMPHMFYVDIDKTSSQKSAQRYAQTFHNDIRAFKPTEQQLYILRDEFGLNIRQRNEAILHQGRTYLLQWRNDAWFITKVFGPDALSIQTLKHALSN</sequence>
<evidence type="ECO:0000256" key="2">
    <source>
        <dbReference type="SAM" id="Phobius"/>
    </source>
</evidence>
<evidence type="ECO:0000313" key="4">
    <source>
        <dbReference type="Proteomes" id="UP001652504"/>
    </source>
</evidence>
<organism evidence="3 4">
    <name type="scientific">Fluctibacter corallii</name>
    <dbReference type="NCBI Taxonomy" id="2984329"/>
    <lineage>
        <taxon>Bacteria</taxon>
        <taxon>Pseudomonadati</taxon>
        <taxon>Pseudomonadota</taxon>
        <taxon>Gammaproteobacteria</taxon>
        <taxon>Alteromonadales</taxon>
        <taxon>Alteromonadaceae</taxon>
        <taxon>Fluctibacter</taxon>
    </lineage>
</organism>
<protein>
    <submittedName>
        <fullName evidence="3">SCO family protein</fullName>
    </submittedName>
</protein>
<keyword evidence="2" id="KW-1133">Transmembrane helix</keyword>
<dbReference type="Proteomes" id="UP001652504">
    <property type="component" value="Unassembled WGS sequence"/>
</dbReference>
<dbReference type="InterPro" id="IPR036249">
    <property type="entry name" value="Thioredoxin-like_sf"/>
</dbReference>
<feature type="transmembrane region" description="Helical" evidence="2">
    <location>
        <begin position="12"/>
        <end position="31"/>
    </location>
</feature>